<dbReference type="Proteomes" id="UP000515125">
    <property type="component" value="Unplaced"/>
</dbReference>
<evidence type="ECO:0000313" key="3">
    <source>
        <dbReference type="Proteomes" id="UP000515125"/>
    </source>
</evidence>
<protein>
    <submittedName>
        <fullName evidence="4">Uncharacterized protein LOC34624017</fullName>
    </submittedName>
</protein>
<dbReference type="AlphaFoldDB" id="A0A6P6S2E4"/>
<evidence type="ECO:0000313" key="4">
    <source>
        <dbReference type="RefSeq" id="XP_026194308.1"/>
    </source>
</evidence>
<evidence type="ECO:0000256" key="2">
    <source>
        <dbReference type="SAM" id="SignalP"/>
    </source>
</evidence>
<gene>
    <name evidence="4" type="primary">LOC34624017</name>
</gene>
<organism evidence="3 4">
    <name type="scientific">Cyclospora cayetanensis</name>
    <dbReference type="NCBI Taxonomy" id="88456"/>
    <lineage>
        <taxon>Eukaryota</taxon>
        <taxon>Sar</taxon>
        <taxon>Alveolata</taxon>
        <taxon>Apicomplexa</taxon>
        <taxon>Conoidasida</taxon>
        <taxon>Coccidia</taxon>
        <taxon>Eucoccidiorida</taxon>
        <taxon>Eimeriorina</taxon>
        <taxon>Eimeriidae</taxon>
        <taxon>Cyclospora</taxon>
    </lineage>
</organism>
<feature type="chain" id="PRO_5028070453" evidence="2">
    <location>
        <begin position="33"/>
        <end position="308"/>
    </location>
</feature>
<dbReference type="GeneID" id="34624017"/>
<keyword evidence="2" id="KW-0732">Signal</keyword>
<feature type="region of interest" description="Disordered" evidence="1">
    <location>
        <begin position="151"/>
        <end position="174"/>
    </location>
</feature>
<dbReference type="OrthoDB" id="329081at2759"/>
<feature type="signal peptide" evidence="2">
    <location>
        <begin position="1"/>
        <end position="32"/>
    </location>
</feature>
<keyword evidence="3" id="KW-1185">Reference proteome</keyword>
<evidence type="ECO:0000256" key="1">
    <source>
        <dbReference type="SAM" id="MobiDB-lite"/>
    </source>
</evidence>
<proteinExistence type="predicted"/>
<name>A0A6P6S2E4_9EIME</name>
<dbReference type="RefSeq" id="XP_026194308.1">
    <property type="nucleotide sequence ID" value="XM_026338523.1"/>
</dbReference>
<accession>A0A6P6S2E4</accession>
<sequence>MASAANRGLLLVRQTPFPFLLLILLWLEGEDSYMKLGFCHAVSTTQDALIDGVDTSVSLEQQAQQQPRLSPKRHVISVDELLSEVQGTHWEPLDVLLARGASQGALAKVVHEKRQKNLSALAATAAKDALEICQADGEAEACKTAKAHAKEAASARDSNAEDSTSSSSGELRSIREVSAVEQSADASSSMVEVSSIGSFWDTLFGGAGAGNAENFEGGNQGSYFNFMYPSDTDYPWACVCDEGQYTQWVNKQVQYVSCRNQVDLSSQNAVAMCNPQNHKINAATMASGSRAAAVAAIAAAAALAFVAL</sequence>
<feature type="compositionally biased region" description="Low complexity" evidence="1">
    <location>
        <begin position="155"/>
        <end position="171"/>
    </location>
</feature>
<reference evidence="4" key="1">
    <citation type="submission" date="2025-08" db="UniProtKB">
        <authorList>
            <consortium name="RefSeq"/>
        </authorList>
    </citation>
    <scope>IDENTIFICATION</scope>
</reference>